<comment type="caution">
    <text evidence="1">The sequence shown here is derived from an EMBL/GenBank/DDBJ whole genome shotgun (WGS) entry which is preliminary data.</text>
</comment>
<proteinExistence type="predicted"/>
<protein>
    <submittedName>
        <fullName evidence="1">Gliding motility lipoprotein GldH</fullName>
    </submittedName>
</protein>
<dbReference type="AlphaFoldDB" id="A0A8J2TN94"/>
<dbReference type="RefSeq" id="WP_188605470.1">
    <property type="nucleotide sequence ID" value="NZ_BMIC01000001.1"/>
</dbReference>
<evidence type="ECO:0000313" key="1">
    <source>
        <dbReference type="EMBL" id="GFZ83339.1"/>
    </source>
</evidence>
<evidence type="ECO:0000313" key="2">
    <source>
        <dbReference type="Proteomes" id="UP000598120"/>
    </source>
</evidence>
<organism evidence="1 2">
    <name type="scientific">Aquaticitalea lipolytica</name>
    <dbReference type="NCBI Taxonomy" id="1247562"/>
    <lineage>
        <taxon>Bacteria</taxon>
        <taxon>Pseudomonadati</taxon>
        <taxon>Bacteroidota</taxon>
        <taxon>Flavobacteriia</taxon>
        <taxon>Flavobacteriales</taxon>
        <taxon>Flavobacteriaceae</taxon>
        <taxon>Aquaticitalea</taxon>
    </lineage>
</organism>
<gene>
    <name evidence="1" type="primary">gldH</name>
    <name evidence="1" type="ORF">GCM10011531_12710</name>
</gene>
<dbReference type="PROSITE" id="PS51257">
    <property type="entry name" value="PROKAR_LIPOPROTEIN"/>
    <property type="match status" value="1"/>
</dbReference>
<accession>A0A8J2TN94</accession>
<dbReference type="EMBL" id="BMIC01000001">
    <property type="protein sequence ID" value="GFZ83339.1"/>
    <property type="molecule type" value="Genomic_DNA"/>
</dbReference>
<name>A0A8J2TN94_9FLAO</name>
<keyword evidence="2" id="KW-1185">Reference proteome</keyword>
<dbReference type="Proteomes" id="UP000598120">
    <property type="component" value="Unassembled WGS sequence"/>
</dbReference>
<keyword evidence="1" id="KW-0449">Lipoprotein</keyword>
<sequence>MPSKGYWIVLIAGIVLSSCDSNQVFDEYKTVPNQWNKDSIISFNITPPDSTKAYNLFVNIRNTSAYKYRNLFLIVDMNFPNGKVIKDTLEYEMAKPNGELLGTGFADVKENKLWYKESVIFKETGEYKVNIQHAMRKNGDVEGIDELEGVTDIGFRIEPAKN</sequence>
<dbReference type="Pfam" id="PF14109">
    <property type="entry name" value="GldH_lipo"/>
    <property type="match status" value="1"/>
</dbReference>
<dbReference type="InterPro" id="IPR020018">
    <property type="entry name" value="Motility-assoc_lipoprot_GldH"/>
</dbReference>
<reference evidence="1 2" key="1">
    <citation type="journal article" date="2014" name="Int. J. Syst. Evol. Microbiol.">
        <title>Complete genome sequence of Corynebacterium casei LMG S-19264T (=DSM 44701T), isolated from a smear-ripened cheese.</title>
        <authorList>
            <consortium name="US DOE Joint Genome Institute (JGI-PGF)"/>
            <person name="Walter F."/>
            <person name="Albersmeier A."/>
            <person name="Kalinowski J."/>
            <person name="Ruckert C."/>
        </authorList>
    </citation>
    <scope>NUCLEOTIDE SEQUENCE [LARGE SCALE GENOMIC DNA]</scope>
    <source>
        <strain evidence="1 2">CGMCC 1.15295</strain>
    </source>
</reference>
<dbReference type="NCBIfam" id="TIGR03511">
    <property type="entry name" value="GldH_lipo"/>
    <property type="match status" value="1"/>
</dbReference>